<protein>
    <submittedName>
        <fullName evidence="3">Metallo-dependent hydrolase</fullName>
    </submittedName>
</protein>
<dbReference type="SUPFAM" id="SSF51338">
    <property type="entry name" value="Composite domain of metallo-dependent hydrolases"/>
    <property type="match status" value="1"/>
</dbReference>
<keyword evidence="1 3" id="KW-0378">Hydrolase</keyword>
<dbReference type="InterPro" id="IPR050287">
    <property type="entry name" value="MTA/SAH_deaminase"/>
</dbReference>
<dbReference type="Pfam" id="PF01979">
    <property type="entry name" value="Amidohydro_1"/>
    <property type="match status" value="1"/>
</dbReference>
<reference evidence="3" key="1">
    <citation type="journal article" date="2020" name="Stud. Mycol.">
        <title>101 Dothideomycetes genomes: a test case for predicting lifestyles and emergence of pathogens.</title>
        <authorList>
            <person name="Haridas S."/>
            <person name="Albert R."/>
            <person name="Binder M."/>
            <person name="Bloem J."/>
            <person name="Labutti K."/>
            <person name="Salamov A."/>
            <person name="Andreopoulos B."/>
            <person name="Baker S."/>
            <person name="Barry K."/>
            <person name="Bills G."/>
            <person name="Bluhm B."/>
            <person name="Cannon C."/>
            <person name="Castanera R."/>
            <person name="Culley D."/>
            <person name="Daum C."/>
            <person name="Ezra D."/>
            <person name="Gonzalez J."/>
            <person name="Henrissat B."/>
            <person name="Kuo A."/>
            <person name="Liang C."/>
            <person name="Lipzen A."/>
            <person name="Lutzoni F."/>
            <person name="Magnuson J."/>
            <person name="Mondo S."/>
            <person name="Nolan M."/>
            <person name="Ohm R."/>
            <person name="Pangilinan J."/>
            <person name="Park H.-J."/>
            <person name="Ramirez L."/>
            <person name="Alfaro M."/>
            <person name="Sun H."/>
            <person name="Tritt A."/>
            <person name="Yoshinaga Y."/>
            <person name="Zwiers L.-H."/>
            <person name="Turgeon B."/>
            <person name="Goodwin S."/>
            <person name="Spatafora J."/>
            <person name="Crous P."/>
            <person name="Grigoriev I."/>
        </authorList>
    </citation>
    <scope>NUCLEOTIDE SEQUENCE</scope>
    <source>
        <strain evidence="3">CBS 125425</strain>
    </source>
</reference>
<dbReference type="InterPro" id="IPR032466">
    <property type="entry name" value="Metal_Hydrolase"/>
</dbReference>
<dbReference type="Gene3D" id="3.20.20.140">
    <property type="entry name" value="Metal-dependent hydrolases"/>
    <property type="match status" value="1"/>
</dbReference>
<dbReference type="PANTHER" id="PTHR43794">
    <property type="entry name" value="AMINOHYDROLASE SSNA-RELATED"/>
    <property type="match status" value="1"/>
</dbReference>
<comment type="caution">
    <text evidence="3">The sequence shown here is derived from an EMBL/GenBank/DDBJ whole genome shotgun (WGS) entry which is preliminary data.</text>
</comment>
<dbReference type="SUPFAM" id="SSF51556">
    <property type="entry name" value="Metallo-dependent hydrolases"/>
    <property type="match status" value="1"/>
</dbReference>
<evidence type="ECO:0000259" key="2">
    <source>
        <dbReference type="Pfam" id="PF01979"/>
    </source>
</evidence>
<dbReference type="Gene3D" id="2.30.40.10">
    <property type="entry name" value="Urease, subunit C, domain 1"/>
    <property type="match status" value="1"/>
</dbReference>
<dbReference type="InterPro" id="IPR011059">
    <property type="entry name" value="Metal-dep_hydrolase_composite"/>
</dbReference>
<proteinExistence type="predicted"/>
<feature type="domain" description="Amidohydrolase-related" evidence="2">
    <location>
        <begin position="56"/>
        <end position="433"/>
    </location>
</feature>
<dbReference type="OrthoDB" id="194468at2759"/>
<organism evidence="3 4">
    <name type="scientific">Polyplosphaeria fusca</name>
    <dbReference type="NCBI Taxonomy" id="682080"/>
    <lineage>
        <taxon>Eukaryota</taxon>
        <taxon>Fungi</taxon>
        <taxon>Dikarya</taxon>
        <taxon>Ascomycota</taxon>
        <taxon>Pezizomycotina</taxon>
        <taxon>Dothideomycetes</taxon>
        <taxon>Pleosporomycetidae</taxon>
        <taxon>Pleosporales</taxon>
        <taxon>Tetraplosphaeriaceae</taxon>
        <taxon>Polyplosphaeria</taxon>
    </lineage>
</organism>
<dbReference type="GO" id="GO:0016810">
    <property type="term" value="F:hydrolase activity, acting on carbon-nitrogen (but not peptide) bonds"/>
    <property type="evidence" value="ECO:0007669"/>
    <property type="project" value="InterPro"/>
</dbReference>
<dbReference type="Proteomes" id="UP000799444">
    <property type="component" value="Unassembled WGS sequence"/>
</dbReference>
<keyword evidence="4" id="KW-1185">Reference proteome</keyword>
<dbReference type="EMBL" id="ML996118">
    <property type="protein sequence ID" value="KAF2737204.1"/>
    <property type="molecule type" value="Genomic_DNA"/>
</dbReference>
<dbReference type="PANTHER" id="PTHR43794:SF11">
    <property type="entry name" value="AMIDOHYDROLASE-RELATED DOMAIN-CONTAINING PROTEIN"/>
    <property type="match status" value="1"/>
</dbReference>
<name>A0A9P4V3Z6_9PLEO</name>
<dbReference type="InterPro" id="IPR006680">
    <property type="entry name" value="Amidohydro-rel"/>
</dbReference>
<gene>
    <name evidence="3" type="ORF">EJ04DRAFT_130531</name>
</gene>
<evidence type="ECO:0000313" key="3">
    <source>
        <dbReference type="EMBL" id="KAF2737204.1"/>
    </source>
</evidence>
<accession>A0A9P4V3Z6</accession>
<evidence type="ECO:0000313" key="4">
    <source>
        <dbReference type="Proteomes" id="UP000799444"/>
    </source>
</evidence>
<dbReference type="AlphaFoldDB" id="A0A9P4V3Z6"/>
<sequence length="505" mass="54794">MSSDILLQNGVALIHDADNHVVPTKTNILIRDSKIVKIGADAGEEGAKVIDCTDKIVSPGFIDTHHHGWQTQLKGRHANELLLEYMIGGNAQSYQFEPIDTFYGQLSGMLEAVAAGTTTVVDHAHSTYSPNHAKFGIAATAASGVRGVYCYAPIMRIKSFNPLTYYPNPLEDWVMKTFSELASQGPWANGRVTLGFAFDLLFFPSQVVQGIFKKVKDAGVKTITVHSNVSFQLGGGWGPGGAARQLKDLDLLDEHILISHSNDMKSEHVDLLRKANARVSATPSTELQMTMTRPVCFDESFLGSEYVGAQDHSSLGVDCHSNNAGSIVLEARLGLQHARNNFNEYYIAQGKTTKTLPESLSVEAAFNLATIKGAEAARMEKEIGKIAVGMKADLAIFDALSPAMVAAAQHDPVAAVILHSSPADIEIVIIDGVVRKRDGKLLEVTMEGDAKDIVGKEAMTWTEVAKKVLGSRERIQGEIDKIDFADAAEVIKKMYRVDDAKFAEL</sequence>
<evidence type="ECO:0000256" key="1">
    <source>
        <dbReference type="ARBA" id="ARBA00022801"/>
    </source>
</evidence>